<reference evidence="1 2" key="1">
    <citation type="submission" date="2024-06" db="EMBL/GenBank/DDBJ databases">
        <title>Chitinophaga defluvii sp. nov., isolated from municipal sewage.</title>
        <authorList>
            <person name="Zhang L."/>
        </authorList>
    </citation>
    <scope>NUCLEOTIDE SEQUENCE [LARGE SCALE GENOMIC DNA]</scope>
    <source>
        <strain evidence="1 2">H8</strain>
    </source>
</reference>
<accession>A0ABV2T2T0</accession>
<name>A0ABV2T2T0_9BACT</name>
<evidence type="ECO:0000313" key="1">
    <source>
        <dbReference type="EMBL" id="MET6997334.1"/>
    </source>
</evidence>
<dbReference type="EMBL" id="JBEXAC010000001">
    <property type="protein sequence ID" value="MET6997334.1"/>
    <property type="molecule type" value="Genomic_DNA"/>
</dbReference>
<protein>
    <recommendedName>
        <fullName evidence="3">DUF4034 domain-containing protein</fullName>
    </recommendedName>
</protein>
<gene>
    <name evidence="1" type="ORF">ABR189_08125</name>
</gene>
<keyword evidence="2" id="KW-1185">Reference proteome</keyword>
<proteinExistence type="predicted"/>
<dbReference type="Proteomes" id="UP001549749">
    <property type="component" value="Unassembled WGS sequence"/>
</dbReference>
<comment type="caution">
    <text evidence="1">The sequence shown here is derived from an EMBL/GenBank/DDBJ whole genome shotgun (WGS) entry which is preliminary data.</text>
</comment>
<evidence type="ECO:0008006" key="3">
    <source>
        <dbReference type="Google" id="ProtNLM"/>
    </source>
</evidence>
<sequence length="369" mass="42417">MISKLMTALKTLGQTWSEEDSDTISFHPGIPMKKWLPYLKKGYWHILPLGHDSYSVYGLRIMPDKKWEEWPVVVFNDLHSAVTIAPDSSAALPLIRYQIITGDQEMFTYMLEGWNRYKALALPLQKILGNTADLDEFKQFLEAHKPDDSPGNEDALFLKLWYLYDTTAAHKAMRTAITEMEENDEYLPSLSPDKSYGIWQTRLYHLFARHLDISHVEKALKDAKLTANIITAFDEPLCYDNEYGGISQFPNRAIEPDSLSVDLAALILTEEDNKWVQADPLFPVMQELTQKRKSKYIGTAHMEAAALLDDQLDRPLRSWNALVSAAYWSGKNLQETALPAWEAAIYLCKKNKWKDALMALEYQLNEYKK</sequence>
<organism evidence="1 2">
    <name type="scientific">Chitinophaga defluvii</name>
    <dbReference type="NCBI Taxonomy" id="3163343"/>
    <lineage>
        <taxon>Bacteria</taxon>
        <taxon>Pseudomonadati</taxon>
        <taxon>Bacteroidota</taxon>
        <taxon>Chitinophagia</taxon>
        <taxon>Chitinophagales</taxon>
        <taxon>Chitinophagaceae</taxon>
        <taxon>Chitinophaga</taxon>
    </lineage>
</organism>
<evidence type="ECO:0000313" key="2">
    <source>
        <dbReference type="Proteomes" id="UP001549749"/>
    </source>
</evidence>
<dbReference type="RefSeq" id="WP_354659972.1">
    <property type="nucleotide sequence ID" value="NZ_JBEXAC010000001.1"/>
</dbReference>